<feature type="transmembrane region" description="Helical" evidence="3">
    <location>
        <begin position="292"/>
        <end position="314"/>
    </location>
</feature>
<dbReference type="InterPro" id="IPR036457">
    <property type="entry name" value="PPM-type-like_dom_sf"/>
</dbReference>
<dbReference type="Gene3D" id="3.30.450.20">
    <property type="entry name" value="PAS domain"/>
    <property type="match status" value="1"/>
</dbReference>
<evidence type="ECO:0000313" key="5">
    <source>
        <dbReference type="EMBL" id="MUG73831.1"/>
    </source>
</evidence>
<protein>
    <submittedName>
        <fullName evidence="5">SpoIIE family protein phosphatase</fullName>
    </submittedName>
</protein>
<accession>A0A7X2ZGN0</accession>
<dbReference type="InterPro" id="IPR001932">
    <property type="entry name" value="PPM-type_phosphatase-like_dom"/>
</dbReference>
<dbReference type="SMART" id="SM00331">
    <property type="entry name" value="PP2C_SIG"/>
    <property type="match status" value="1"/>
</dbReference>
<dbReference type="GO" id="GO:0016791">
    <property type="term" value="F:phosphatase activity"/>
    <property type="evidence" value="ECO:0007669"/>
    <property type="project" value="TreeGrafter"/>
</dbReference>
<dbReference type="PANTHER" id="PTHR43156:SF9">
    <property type="entry name" value="HAMP DOMAIN-CONTAINING PROTEIN"/>
    <property type="match status" value="1"/>
</dbReference>
<dbReference type="Proteomes" id="UP000450917">
    <property type="component" value="Unassembled WGS sequence"/>
</dbReference>
<evidence type="ECO:0000256" key="3">
    <source>
        <dbReference type="SAM" id="Phobius"/>
    </source>
</evidence>
<gene>
    <name evidence="5" type="ORF">GNP93_24805</name>
</gene>
<dbReference type="PANTHER" id="PTHR43156">
    <property type="entry name" value="STAGE II SPORULATION PROTEIN E-RELATED"/>
    <property type="match status" value="1"/>
</dbReference>
<organism evidence="5 6">
    <name type="scientific">Paenibacillus validus</name>
    <dbReference type="NCBI Taxonomy" id="44253"/>
    <lineage>
        <taxon>Bacteria</taxon>
        <taxon>Bacillati</taxon>
        <taxon>Bacillota</taxon>
        <taxon>Bacilli</taxon>
        <taxon>Bacillales</taxon>
        <taxon>Paenibacillaceae</taxon>
        <taxon>Paenibacillus</taxon>
    </lineage>
</organism>
<feature type="transmembrane region" description="Helical" evidence="3">
    <location>
        <begin position="12"/>
        <end position="33"/>
    </location>
</feature>
<evidence type="ECO:0000259" key="4">
    <source>
        <dbReference type="SMART" id="SM00331"/>
    </source>
</evidence>
<reference evidence="5 6" key="1">
    <citation type="submission" date="2019-11" db="EMBL/GenBank/DDBJ databases">
        <title>Draft genome sequences of five Paenibacillus species of dairy origin.</title>
        <authorList>
            <person name="Olajide A.M."/>
            <person name="Chen S."/>
            <person name="Lapointe G."/>
        </authorList>
    </citation>
    <scope>NUCLEOTIDE SEQUENCE [LARGE SCALE GENOMIC DNA]</scope>
    <source>
        <strain evidence="5 6">2CS3</strain>
    </source>
</reference>
<evidence type="ECO:0000256" key="1">
    <source>
        <dbReference type="ARBA" id="ARBA00022801"/>
    </source>
</evidence>
<keyword evidence="1" id="KW-0378">Hydrolase</keyword>
<dbReference type="InterPro" id="IPR052016">
    <property type="entry name" value="Bact_Sigma-Reg"/>
</dbReference>
<dbReference type="EMBL" id="WNZX01000033">
    <property type="protein sequence ID" value="MUG73831.1"/>
    <property type="molecule type" value="Genomic_DNA"/>
</dbReference>
<evidence type="ECO:0000313" key="6">
    <source>
        <dbReference type="Proteomes" id="UP000450917"/>
    </source>
</evidence>
<dbReference type="Pfam" id="PF07228">
    <property type="entry name" value="SpoIIE"/>
    <property type="match status" value="1"/>
</dbReference>
<evidence type="ECO:0000256" key="2">
    <source>
        <dbReference type="SAM" id="Coils"/>
    </source>
</evidence>
<dbReference type="RefSeq" id="WP_155615733.1">
    <property type="nucleotide sequence ID" value="NZ_JARTHJ010000167.1"/>
</dbReference>
<proteinExistence type="predicted"/>
<feature type="coiled-coil region" evidence="2">
    <location>
        <begin position="322"/>
        <end position="349"/>
    </location>
</feature>
<sequence>MKYYDKGTLRIIGFASLVIIFSMLLIGAIVYMFTESGVVKKLKEKDLPSIAQAMAAKVDGRIDRAKETSFVLAADPDVRRWLQDGEAAGEYQERSLQRLTTLVRQFGYSNSFIVSAGTSKYWGENGKLLGSVSPNEQADRWFFDFLASKQDIQVNLDYNKERGQTFVFTNALVKDGDRPLAVVGVGLSLEDLAKEFQQFKYGETSRLWLIDPKGEIVLAAETSDYGKQIGSFLDGNIVSQLLEQASPVSQTLEFQNPDGELTDLISYPLTSTNMQLLFQIERQETVSFLSRIKLNTVAVSLISFVLILFLFYYVSHRLANPYERALQMNQQLERKVKERTQELAERNEKMMDSIDYAKRIQESLLLRPQEWTTATKEHVLIYKPRDGVGGDFHWVKPLPGGTLIAIGDCTGHGVPGALMTMLAISLLDRVAEEGYAEEPARVLGELNRLIKKTLNQTEPNGLTDDGLDIGICYLSEDRTLLRFAGAKCSLYLRDDRQGTRVLEGGRKSIGYRRTPMEYPFVSHELRLQPGTSCYMATDGFFDQSGGEKGYAFGKRRFTELLDRYGHSPLREQADLFWHEFQTYMGDEAQRDDITLLAFQAS</sequence>
<dbReference type="Gene3D" id="3.60.40.10">
    <property type="entry name" value="PPM-type phosphatase domain"/>
    <property type="match status" value="1"/>
</dbReference>
<feature type="domain" description="PPM-type phosphatase" evidence="4">
    <location>
        <begin position="376"/>
        <end position="600"/>
    </location>
</feature>
<keyword evidence="6" id="KW-1185">Reference proteome</keyword>
<name>A0A7X2ZGN0_9BACL</name>
<dbReference type="AlphaFoldDB" id="A0A7X2ZGN0"/>
<comment type="caution">
    <text evidence="5">The sequence shown here is derived from an EMBL/GenBank/DDBJ whole genome shotgun (WGS) entry which is preliminary data.</text>
</comment>
<keyword evidence="3" id="KW-1133">Transmembrane helix</keyword>
<keyword evidence="3" id="KW-0812">Transmembrane</keyword>
<keyword evidence="2" id="KW-0175">Coiled coil</keyword>
<keyword evidence="3" id="KW-0472">Membrane</keyword>